<dbReference type="Gene3D" id="2.120.10.60">
    <property type="entry name" value="Tricorn protease N-terminal domain"/>
    <property type="match status" value="1"/>
</dbReference>
<proteinExistence type="inferred from homology"/>
<dbReference type="EMBL" id="BDUF01000109">
    <property type="protein sequence ID" value="GAX91888.1"/>
    <property type="molecule type" value="Genomic_DNA"/>
</dbReference>
<dbReference type="Proteomes" id="UP000217785">
    <property type="component" value="Unassembled WGS sequence"/>
</dbReference>
<reference evidence="3" key="1">
    <citation type="submission" date="2017-07" db="EMBL/GenBank/DDBJ databases">
        <title>Draft genome sequence of Effusibacillus lacus strain skLN1.</title>
        <authorList>
            <person name="Watanabe M."/>
            <person name="Kojima H."/>
            <person name="Fukui M."/>
        </authorList>
    </citation>
    <scope>NUCLEOTIDE SEQUENCE [LARGE SCALE GENOMIC DNA]</scope>
    <source>
        <strain evidence="3">skLN1</strain>
    </source>
</reference>
<dbReference type="InterPro" id="IPR011042">
    <property type="entry name" value="6-blade_b-propeller_TolB-like"/>
</dbReference>
<evidence type="ECO:0008006" key="4">
    <source>
        <dbReference type="Google" id="ProtNLM"/>
    </source>
</evidence>
<gene>
    <name evidence="2" type="ORF">EFBL_3579</name>
</gene>
<keyword evidence="3" id="KW-1185">Reference proteome</keyword>
<dbReference type="PANTHER" id="PTHR36842:SF1">
    <property type="entry name" value="PROTEIN TOLB"/>
    <property type="match status" value="1"/>
</dbReference>
<dbReference type="Pfam" id="PF07676">
    <property type="entry name" value="PD40"/>
    <property type="match status" value="5"/>
</dbReference>
<name>A0A292YPL6_9BACL</name>
<sequence>MNNEPWDQDHVLPPQLAKDLSSLRESIHTNELLRAKLRKQLLTEIAEAAGDRPRSPDPDNQRKQLWKLGPAVTAGVVLLGILAYNLSAGPGESQVKNVDVIQQRQLLTLNADSSTMPSPSVSSDMRFMAYERNNTIWIHGLSSGSSQELLSPPSGGSYRDPSFAPDGSMIAISVRAQDRATIATVSLRTRELRALTFPPPGFADIQPAYSRDGNYLAFIRTKLQADGKSHEDGELWVMKTDGSEAEKVIDHALEPAWSPDGKQLTFSRSYGTGPNSKRHIMTVIRNGTGEEKLAEGRMPAWSQNGQYIAYVSPKSEIWVMDVSGSGNTRLSMVSINTETDARPVWSGNGNSIFFVRRVEPSGALNIQQLDLMYK</sequence>
<dbReference type="PANTHER" id="PTHR36842">
    <property type="entry name" value="PROTEIN TOLB HOMOLOG"/>
    <property type="match status" value="1"/>
</dbReference>
<evidence type="ECO:0000256" key="1">
    <source>
        <dbReference type="ARBA" id="ARBA00009820"/>
    </source>
</evidence>
<accession>A0A292YPL6</accession>
<dbReference type="SUPFAM" id="SSF82171">
    <property type="entry name" value="DPP6 N-terminal domain-like"/>
    <property type="match status" value="1"/>
</dbReference>
<dbReference type="RefSeq" id="WP_165912458.1">
    <property type="nucleotide sequence ID" value="NZ_BDUF01000109.1"/>
</dbReference>
<comment type="similarity">
    <text evidence="1">Belongs to the TolB family.</text>
</comment>
<dbReference type="Gene3D" id="2.120.10.30">
    <property type="entry name" value="TolB, C-terminal domain"/>
    <property type="match status" value="1"/>
</dbReference>
<comment type="caution">
    <text evidence="2">The sequence shown here is derived from an EMBL/GenBank/DDBJ whole genome shotgun (WGS) entry which is preliminary data.</text>
</comment>
<dbReference type="InterPro" id="IPR011659">
    <property type="entry name" value="WD40"/>
</dbReference>
<evidence type="ECO:0000313" key="2">
    <source>
        <dbReference type="EMBL" id="GAX91888.1"/>
    </source>
</evidence>
<protein>
    <recommendedName>
        <fullName evidence="4">Dipeptidylpeptidase IV N-terminal domain-containing protein</fullName>
    </recommendedName>
</protein>
<organism evidence="2 3">
    <name type="scientific">Effusibacillus lacus</name>
    <dbReference type="NCBI Taxonomy" id="1348429"/>
    <lineage>
        <taxon>Bacteria</taxon>
        <taxon>Bacillati</taxon>
        <taxon>Bacillota</taxon>
        <taxon>Bacilli</taxon>
        <taxon>Bacillales</taxon>
        <taxon>Alicyclobacillaceae</taxon>
        <taxon>Effusibacillus</taxon>
    </lineage>
</organism>
<dbReference type="AlphaFoldDB" id="A0A292YPL6"/>
<evidence type="ECO:0000313" key="3">
    <source>
        <dbReference type="Proteomes" id="UP000217785"/>
    </source>
</evidence>